<organism evidence="1">
    <name type="scientific">Podoviridae sp. ctZkC8</name>
    <dbReference type="NCBI Taxonomy" id="2825259"/>
    <lineage>
        <taxon>Viruses</taxon>
        <taxon>Duplodnaviria</taxon>
        <taxon>Heunggongvirae</taxon>
        <taxon>Uroviricota</taxon>
        <taxon>Caudoviricetes</taxon>
    </lineage>
</organism>
<accession>A0A8S5UC54</accession>
<protein>
    <submittedName>
        <fullName evidence="1">Uncharacterized protein</fullName>
    </submittedName>
</protein>
<dbReference type="EMBL" id="BK016062">
    <property type="protein sequence ID" value="DAF92069.1"/>
    <property type="molecule type" value="Genomic_DNA"/>
</dbReference>
<reference evidence="1" key="1">
    <citation type="journal article" date="2021" name="Proc. Natl. Acad. Sci. U.S.A.">
        <title>A Catalog of Tens of Thousands of Viruses from Human Metagenomes Reveals Hidden Associations with Chronic Diseases.</title>
        <authorList>
            <person name="Tisza M.J."/>
            <person name="Buck C.B."/>
        </authorList>
    </citation>
    <scope>NUCLEOTIDE SEQUENCE</scope>
    <source>
        <strain evidence="1">CtZkC8</strain>
    </source>
</reference>
<evidence type="ECO:0000313" key="1">
    <source>
        <dbReference type="EMBL" id="DAF92069.1"/>
    </source>
</evidence>
<proteinExistence type="predicted"/>
<name>A0A8S5UC54_9CAUD</name>
<sequence>MWSYDGVTTKDNKHNGDYEHDPNTILVSIGQGNNVVNGSLNFCCAPDLFRYCNGNCDITSIFNNCGPQWPHYNESGLRGRIPDILLLPFKNFKKDLSNMFNSCSSLTRVSKSSSSSDVYVIPPHFFEYAPNITSLNGTFANTSVYPNQVFTAFNYISNNTLGNISRVFAMVKAPESTSANPVVFNSVFQKFTNLTDINSAFV</sequence>